<keyword evidence="1" id="KW-0812">Transmembrane</keyword>
<dbReference type="KEGG" id="pkc:PKB_0953"/>
<keyword evidence="1" id="KW-1133">Transmembrane helix</keyword>
<organism evidence="2 3">
    <name type="scientific">Pseudomonas knackmussii (strain DSM 6978 / CCUG 54928 / LMG 23759 / B13)</name>
    <dbReference type="NCBI Taxonomy" id="1301098"/>
    <lineage>
        <taxon>Bacteria</taxon>
        <taxon>Pseudomonadati</taxon>
        <taxon>Pseudomonadota</taxon>
        <taxon>Gammaproteobacteria</taxon>
        <taxon>Pseudomonadales</taxon>
        <taxon>Pseudomonadaceae</taxon>
        <taxon>Pseudomonas</taxon>
    </lineage>
</organism>
<evidence type="ECO:0000313" key="3">
    <source>
        <dbReference type="Proteomes" id="UP000025241"/>
    </source>
</evidence>
<dbReference type="PATRIC" id="fig|1301098.3.peg.960"/>
<keyword evidence="3" id="KW-1185">Reference proteome</keyword>
<dbReference type="RefSeq" id="WP_043249452.1">
    <property type="nucleotide sequence ID" value="NZ_HG322950.1"/>
</dbReference>
<dbReference type="OrthoDB" id="6959644at2"/>
<evidence type="ECO:0000256" key="1">
    <source>
        <dbReference type="SAM" id="Phobius"/>
    </source>
</evidence>
<keyword evidence="1" id="KW-0472">Membrane</keyword>
<name>A0A024HCJ2_PSEKB</name>
<dbReference type="HOGENOM" id="CLU_2024742_0_0_6"/>
<evidence type="ECO:0000313" key="2">
    <source>
        <dbReference type="EMBL" id="CDF82319.1"/>
    </source>
</evidence>
<dbReference type="AlphaFoldDB" id="A0A024HCJ2"/>
<accession>A0A024HCJ2</accession>
<reference evidence="2 3" key="1">
    <citation type="submission" date="2013-03" db="EMBL/GenBank/DDBJ databases">
        <authorList>
            <person name="Linke B."/>
        </authorList>
    </citation>
    <scope>NUCLEOTIDE SEQUENCE [LARGE SCALE GENOMIC DNA]</scope>
    <source>
        <strain evidence="2 3">B13</strain>
    </source>
</reference>
<feature type="transmembrane region" description="Helical" evidence="1">
    <location>
        <begin position="96"/>
        <end position="117"/>
    </location>
</feature>
<dbReference type="STRING" id="1301098.PKB_0953"/>
<dbReference type="Proteomes" id="UP000025241">
    <property type="component" value="Chromosome I"/>
</dbReference>
<protein>
    <submittedName>
        <fullName evidence="2">Hypothetical membrane protein</fullName>
    </submittedName>
</protein>
<reference evidence="2 3" key="2">
    <citation type="submission" date="2014-05" db="EMBL/GenBank/DDBJ databases">
        <title>Genome sequence of the 3-chlorobenzoate degrading bacterium Pseudomonas knackmussii B13 shows multiple evidence for horizontal gene transfer.</title>
        <authorList>
            <person name="Miyazaki R."/>
            <person name="Bertelli C."/>
            <person name="Falquet L."/>
            <person name="Robinson-Rechavi M."/>
            <person name="Gharib W."/>
            <person name="Roy S."/>
            <person name="Van der Meer J.R."/>
        </authorList>
    </citation>
    <scope>NUCLEOTIDE SEQUENCE [LARGE SCALE GENOMIC DNA]</scope>
    <source>
        <strain evidence="2 3">B13</strain>
    </source>
</reference>
<feature type="transmembrane region" description="Helical" evidence="1">
    <location>
        <begin position="69"/>
        <end position="90"/>
    </location>
</feature>
<feature type="transmembrane region" description="Helical" evidence="1">
    <location>
        <begin position="12"/>
        <end position="30"/>
    </location>
</feature>
<feature type="transmembrane region" description="Helical" evidence="1">
    <location>
        <begin position="36"/>
        <end position="57"/>
    </location>
</feature>
<sequence length="128" mass="14435">MSDAPVRTRYYALGGMLVAFALNVLLRTLLRYGLVPVNLLVALAIGAGMAFFFARRVGRLPTTGERWRLLGFYSAGLALLYLGLVALAAWRNPPSHAALLLFLLNYLFYPLAACWFFRPRVQERFLPR</sequence>
<gene>
    <name evidence="2" type="ORF">PKB_0953</name>
</gene>
<dbReference type="EMBL" id="HG322950">
    <property type="protein sequence ID" value="CDF82319.1"/>
    <property type="molecule type" value="Genomic_DNA"/>
</dbReference>
<proteinExistence type="predicted"/>